<evidence type="ECO:0008006" key="3">
    <source>
        <dbReference type="Google" id="ProtNLM"/>
    </source>
</evidence>
<sequence length="44" mass="5247">PKECWDGQYQGKPVQEGVYLYLIRYTDRDGNLQTPKRGEIVLYR</sequence>
<proteinExistence type="predicted"/>
<evidence type="ECO:0000313" key="2">
    <source>
        <dbReference type="Proteomes" id="UP000253517"/>
    </source>
</evidence>
<reference evidence="1 2" key="1">
    <citation type="submission" date="2018-07" db="EMBL/GenBank/DDBJ databases">
        <title>Genomic Encyclopedia of Type Strains, Phase IV (KMG-IV): sequencing the most valuable type-strain genomes for metagenomic binning, comparative biology and taxonomic classification.</title>
        <authorList>
            <person name="Goeker M."/>
        </authorList>
    </citation>
    <scope>NUCLEOTIDE SEQUENCE [LARGE SCALE GENOMIC DNA]</scope>
    <source>
        <strain evidence="1 2">DSM 21410</strain>
    </source>
</reference>
<dbReference type="AlphaFoldDB" id="A0A369A242"/>
<dbReference type="Proteomes" id="UP000253517">
    <property type="component" value="Unassembled WGS sequence"/>
</dbReference>
<comment type="caution">
    <text evidence="1">The sequence shown here is derived from an EMBL/GenBank/DDBJ whole genome shotgun (WGS) entry which is preliminary data.</text>
</comment>
<keyword evidence="2" id="KW-1185">Reference proteome</keyword>
<evidence type="ECO:0000313" key="1">
    <source>
        <dbReference type="EMBL" id="RCX03380.1"/>
    </source>
</evidence>
<organism evidence="1 2">
    <name type="scientific">Schleiferia thermophila</name>
    <dbReference type="NCBI Taxonomy" id="884107"/>
    <lineage>
        <taxon>Bacteria</taxon>
        <taxon>Pseudomonadati</taxon>
        <taxon>Bacteroidota</taxon>
        <taxon>Flavobacteriia</taxon>
        <taxon>Flavobacteriales</taxon>
        <taxon>Schleiferiaceae</taxon>
        <taxon>Schleiferia</taxon>
    </lineage>
</organism>
<dbReference type="EMBL" id="QPJS01000003">
    <property type="protein sequence ID" value="RCX03380.1"/>
    <property type="molecule type" value="Genomic_DNA"/>
</dbReference>
<accession>A0A369A242</accession>
<feature type="non-terminal residue" evidence="1">
    <location>
        <position position="1"/>
    </location>
</feature>
<gene>
    <name evidence="1" type="ORF">DES35_103265</name>
</gene>
<name>A0A369A242_9FLAO</name>
<protein>
    <recommendedName>
        <fullName evidence="3">Gliding motility-associated-like protein</fullName>
    </recommendedName>
</protein>